<dbReference type="EMBL" id="LAPV01000119">
    <property type="protein sequence ID" value="KKC33036.1"/>
    <property type="molecule type" value="Genomic_DNA"/>
</dbReference>
<keyword evidence="7" id="KW-1185">Reference proteome</keyword>
<comment type="subcellular location">
    <subcellularLocation>
        <location evidence="1">Membrane</location>
        <topology evidence="1">Multi-pass membrane protein</topology>
    </subcellularLocation>
</comment>
<feature type="non-terminal residue" evidence="6">
    <location>
        <position position="1"/>
    </location>
</feature>
<evidence type="ECO:0000256" key="2">
    <source>
        <dbReference type="ARBA" id="ARBA00022692"/>
    </source>
</evidence>
<evidence type="ECO:0000313" key="7">
    <source>
        <dbReference type="Proteomes" id="UP000033519"/>
    </source>
</evidence>
<comment type="caution">
    <text evidence="6">The sequence shown here is derived from an EMBL/GenBank/DDBJ whole genome shotgun (WGS) entry which is preliminary data.</text>
</comment>
<keyword evidence="2 5" id="KW-0812">Transmembrane</keyword>
<evidence type="ECO:0000256" key="5">
    <source>
        <dbReference type="SAM" id="Phobius"/>
    </source>
</evidence>
<reference evidence="6 7" key="1">
    <citation type="submission" date="2015-03" db="EMBL/GenBank/DDBJ databases">
        <authorList>
            <person name="Lepp D."/>
            <person name="Hassan Y.I."/>
            <person name="Li X.-Z."/>
            <person name="Zhou T."/>
        </authorList>
    </citation>
    <scope>NUCLEOTIDE SEQUENCE [LARGE SCALE GENOMIC DNA]</scope>
    <source>
        <strain evidence="6 7">Cr7-05</strain>
    </source>
</reference>
<name>A0ABR5DYE5_9HYPH</name>
<dbReference type="InterPro" id="IPR035906">
    <property type="entry name" value="MetI-like_sf"/>
</dbReference>
<sequence length="57" mass="6471">LGGADFKVLATSVYEQVLFYIDWSFAAVMANVLLVMMLIIAAIGSRLEMRLHRKLHF</sequence>
<dbReference type="Proteomes" id="UP000033519">
    <property type="component" value="Unassembled WGS sequence"/>
</dbReference>
<gene>
    <name evidence="6" type="ORF">WH91_10710</name>
</gene>
<evidence type="ECO:0000256" key="4">
    <source>
        <dbReference type="ARBA" id="ARBA00023136"/>
    </source>
</evidence>
<keyword evidence="3 5" id="KW-1133">Transmembrane helix</keyword>
<organism evidence="6 7">
    <name type="scientific">Devosia psychrophila</name>
    <dbReference type="NCBI Taxonomy" id="728005"/>
    <lineage>
        <taxon>Bacteria</taxon>
        <taxon>Pseudomonadati</taxon>
        <taxon>Pseudomonadota</taxon>
        <taxon>Alphaproteobacteria</taxon>
        <taxon>Hyphomicrobiales</taxon>
        <taxon>Devosiaceae</taxon>
        <taxon>Devosia</taxon>
    </lineage>
</organism>
<evidence type="ECO:0000313" key="6">
    <source>
        <dbReference type="EMBL" id="KKC33036.1"/>
    </source>
</evidence>
<protein>
    <submittedName>
        <fullName evidence="6">ABC transporter permease</fullName>
    </submittedName>
</protein>
<evidence type="ECO:0000256" key="1">
    <source>
        <dbReference type="ARBA" id="ARBA00004141"/>
    </source>
</evidence>
<feature type="transmembrane region" description="Helical" evidence="5">
    <location>
        <begin position="20"/>
        <end position="44"/>
    </location>
</feature>
<proteinExistence type="predicted"/>
<evidence type="ECO:0000256" key="3">
    <source>
        <dbReference type="ARBA" id="ARBA00022989"/>
    </source>
</evidence>
<accession>A0ABR5DYE5</accession>
<dbReference type="SUPFAM" id="SSF161098">
    <property type="entry name" value="MetI-like"/>
    <property type="match status" value="1"/>
</dbReference>
<keyword evidence="4 5" id="KW-0472">Membrane</keyword>